<evidence type="ECO:0000313" key="3">
    <source>
        <dbReference type="EMBL" id="KFB70256.1"/>
    </source>
</evidence>
<protein>
    <submittedName>
        <fullName evidence="3">Phosphate binding protein</fullName>
    </submittedName>
</protein>
<gene>
    <name evidence="3" type="ORF">AW09_004659</name>
</gene>
<accession>A0A084Y6B2</accession>
<evidence type="ECO:0000313" key="4">
    <source>
        <dbReference type="Proteomes" id="UP000020077"/>
    </source>
</evidence>
<dbReference type="PANTHER" id="PTHR30570:SF1">
    <property type="entry name" value="PHOSPHATE-BINDING PROTEIN PSTS"/>
    <property type="match status" value="1"/>
</dbReference>
<comment type="caution">
    <text evidence="3">The sequence shown here is derived from an EMBL/GenBank/DDBJ whole genome shotgun (WGS) entry which is preliminary data.</text>
</comment>
<evidence type="ECO:0000259" key="2">
    <source>
        <dbReference type="Pfam" id="PF12849"/>
    </source>
</evidence>
<dbReference type="InterPro" id="IPR024370">
    <property type="entry name" value="PBP_domain"/>
</dbReference>
<dbReference type="Proteomes" id="UP000020077">
    <property type="component" value="Unassembled WGS sequence"/>
</dbReference>
<evidence type="ECO:0000256" key="1">
    <source>
        <dbReference type="ARBA" id="ARBA00022729"/>
    </source>
</evidence>
<reference evidence="3 4" key="1">
    <citation type="submission" date="2014-02" db="EMBL/GenBank/DDBJ databases">
        <title>Expanding our view of genomic diversity in Candidatus Accumulibacter clades.</title>
        <authorList>
            <person name="Skennerton C.T."/>
            <person name="Barr J.J."/>
            <person name="Slater F.R."/>
            <person name="Bond P.L."/>
            <person name="Tyson G.W."/>
        </authorList>
    </citation>
    <scope>NUCLEOTIDE SEQUENCE [LARGE SCALE GENOMIC DNA]</scope>
    <source>
        <strain evidence="4">BA-91</strain>
    </source>
</reference>
<dbReference type="InterPro" id="IPR050811">
    <property type="entry name" value="Phosphate_ABC_transporter"/>
</dbReference>
<organism evidence="3 4">
    <name type="scientific">Candidatus Accumulibacter phosphatis</name>
    <dbReference type="NCBI Taxonomy" id="327160"/>
    <lineage>
        <taxon>Bacteria</taxon>
        <taxon>Pseudomonadati</taxon>
        <taxon>Pseudomonadota</taxon>
        <taxon>Betaproteobacteria</taxon>
        <taxon>Candidatus Accumulibacter</taxon>
    </lineage>
</organism>
<feature type="domain" description="PBP" evidence="2">
    <location>
        <begin position="37"/>
        <end position="268"/>
    </location>
</feature>
<proteinExistence type="predicted"/>
<dbReference type="AlphaFoldDB" id="A0A084Y6B2"/>
<dbReference type="SUPFAM" id="SSF53850">
    <property type="entry name" value="Periplasmic binding protein-like II"/>
    <property type="match status" value="1"/>
</dbReference>
<dbReference type="PANTHER" id="PTHR30570">
    <property type="entry name" value="PERIPLASMIC PHOSPHATE BINDING COMPONENT OF PHOSPHATE ABC TRANSPORTER"/>
    <property type="match status" value="1"/>
</dbReference>
<dbReference type="EMBL" id="JDVG02000731">
    <property type="protein sequence ID" value="KFB70256.1"/>
    <property type="molecule type" value="Genomic_DNA"/>
</dbReference>
<dbReference type="Gene3D" id="3.40.190.10">
    <property type="entry name" value="Periplasmic binding protein-like II"/>
    <property type="match status" value="2"/>
</dbReference>
<dbReference type="Pfam" id="PF12849">
    <property type="entry name" value="PBP_like_2"/>
    <property type="match status" value="1"/>
</dbReference>
<sequence length="286" mass="29928">MLGLAFKLGMSIGIRRHCALWVAVLLVLLGVVRSASGESIRVGGTGSALGTMKILGEAFTRQNASKIELTIMPNLGSSGALRALQAGAIDIALLSRPLGDAHHAAGLVAFEYGRSPFVLVSSKPGIGNLTPAVLADLLAGRTLTWPDGQPVRLVLRPKANIDSEILASLSRGIAEALTIASKRQGMVMAATDQEAADHAERLPGSLAVSTLALILSERRKLNVLSFDGVVPSVAALADGSYRHFKSLAMVTRGAPSGAALQFIEFVRSPQGRAILEANGHLVSFKR</sequence>
<name>A0A084Y6B2_9PROT</name>
<keyword evidence="1" id="KW-0732">Signal</keyword>